<evidence type="ECO:0000256" key="6">
    <source>
        <dbReference type="ARBA" id="ARBA00023194"/>
    </source>
</evidence>
<gene>
    <name evidence="14" type="ORF">GCM10012285_51750</name>
</gene>
<dbReference type="Pfam" id="PF02801">
    <property type="entry name" value="Ketoacyl-synt_C"/>
    <property type="match status" value="1"/>
</dbReference>
<feature type="domain" description="Carrier" evidence="11">
    <location>
        <begin position="2324"/>
        <end position="2399"/>
    </location>
</feature>
<comment type="pathway">
    <text evidence="1">Antibiotic biosynthesis.</text>
</comment>
<dbReference type="InterPro" id="IPR001227">
    <property type="entry name" value="Ac_transferase_dom_sf"/>
</dbReference>
<dbReference type="InterPro" id="IPR018201">
    <property type="entry name" value="Ketoacyl_synth_AS"/>
</dbReference>
<dbReference type="PROSITE" id="PS52004">
    <property type="entry name" value="KS3_2"/>
    <property type="match status" value="1"/>
</dbReference>
<dbReference type="SMART" id="SM00823">
    <property type="entry name" value="PKS_PP"/>
    <property type="match status" value="2"/>
</dbReference>
<feature type="active site" description="Proton acceptor; for dehydratase activity" evidence="9">
    <location>
        <position position="1591"/>
    </location>
</feature>
<evidence type="ECO:0000256" key="3">
    <source>
        <dbReference type="ARBA" id="ARBA00022553"/>
    </source>
</evidence>
<evidence type="ECO:0008006" key="16">
    <source>
        <dbReference type="Google" id="ProtNLM"/>
    </source>
</evidence>
<protein>
    <recommendedName>
        <fullName evidence="16">Polyketide synthase</fullName>
    </recommendedName>
</protein>
<dbReference type="InterPro" id="IPR049900">
    <property type="entry name" value="PKS_mFAS_DH"/>
</dbReference>
<dbReference type="SUPFAM" id="SSF52151">
    <property type="entry name" value="FabD/lysophospholipase-like"/>
    <property type="match status" value="1"/>
</dbReference>
<dbReference type="InterPro" id="IPR050091">
    <property type="entry name" value="PKS_NRPS_Biosynth_Enz"/>
</dbReference>
<evidence type="ECO:0000259" key="13">
    <source>
        <dbReference type="PROSITE" id="PS52019"/>
    </source>
</evidence>
<comment type="caution">
    <text evidence="14">The sequence shown here is derived from an EMBL/GenBank/DDBJ whole genome shotgun (WGS) entry which is preliminary data.</text>
</comment>
<keyword evidence="5" id="KW-0677">Repeat</keyword>
<keyword evidence="2" id="KW-0596">Phosphopantetheine</keyword>
<dbReference type="Proteomes" id="UP000600080">
    <property type="component" value="Unassembled WGS sequence"/>
</dbReference>
<dbReference type="SMART" id="SM01294">
    <property type="entry name" value="PKS_PP_betabranch"/>
    <property type="match status" value="1"/>
</dbReference>
<feature type="region of interest" description="N-terminal hotdog fold" evidence="9">
    <location>
        <begin position="1559"/>
        <end position="1684"/>
    </location>
</feature>
<dbReference type="InterPro" id="IPR000873">
    <property type="entry name" value="AMP-dep_synth/lig_dom"/>
</dbReference>
<dbReference type="InterPro" id="IPR025110">
    <property type="entry name" value="AMP-bd_C"/>
</dbReference>
<dbReference type="InterPro" id="IPR020806">
    <property type="entry name" value="PKS_PP-bd"/>
</dbReference>
<evidence type="ECO:0000256" key="5">
    <source>
        <dbReference type="ARBA" id="ARBA00022737"/>
    </source>
</evidence>
<dbReference type="PROSITE" id="PS00606">
    <property type="entry name" value="KS3_1"/>
    <property type="match status" value="1"/>
</dbReference>
<evidence type="ECO:0000256" key="10">
    <source>
        <dbReference type="SAM" id="MobiDB-lite"/>
    </source>
</evidence>
<evidence type="ECO:0000256" key="7">
    <source>
        <dbReference type="ARBA" id="ARBA00023268"/>
    </source>
</evidence>
<dbReference type="PROSITE" id="PS00012">
    <property type="entry name" value="PHOSPHOPANTETHEINE"/>
    <property type="match status" value="1"/>
</dbReference>
<keyword evidence="8" id="KW-0012">Acyltransferase</keyword>
<dbReference type="InterPro" id="IPR057326">
    <property type="entry name" value="KR_dom"/>
</dbReference>
<dbReference type="Gene3D" id="1.10.1200.10">
    <property type="entry name" value="ACP-like"/>
    <property type="match status" value="2"/>
</dbReference>
<name>A0ABQ2JV07_9ACTN</name>
<dbReference type="InterPro" id="IPR014043">
    <property type="entry name" value="Acyl_transferase_dom"/>
</dbReference>
<dbReference type="Gene3D" id="3.10.129.110">
    <property type="entry name" value="Polyketide synthase dehydratase"/>
    <property type="match status" value="1"/>
</dbReference>
<dbReference type="InterPro" id="IPR014030">
    <property type="entry name" value="Ketoacyl_synth_N"/>
</dbReference>
<evidence type="ECO:0000259" key="11">
    <source>
        <dbReference type="PROSITE" id="PS50075"/>
    </source>
</evidence>
<dbReference type="InterPro" id="IPR036736">
    <property type="entry name" value="ACP-like_sf"/>
</dbReference>
<evidence type="ECO:0000259" key="12">
    <source>
        <dbReference type="PROSITE" id="PS52004"/>
    </source>
</evidence>
<dbReference type="InterPro" id="IPR020841">
    <property type="entry name" value="PKS_Beta-ketoAc_synthase_dom"/>
</dbReference>
<dbReference type="Pfam" id="PF13193">
    <property type="entry name" value="AMP-binding_C"/>
    <property type="match status" value="1"/>
</dbReference>
<feature type="region of interest" description="Disordered" evidence="10">
    <location>
        <begin position="1110"/>
        <end position="1138"/>
    </location>
</feature>
<sequence length="2402" mass="250527">MSAKMRTELIRPVHELLTEHAVRFAGRTAFSDARRSVTYAALDRRTAHLAGQLADLGLDRGGRAAVYLGNCVEMAESCLAASRASAVGVPLNPQSSDAELAHLLDDSDAQVIITGPAQVDQVLRMLPRRPGLRVVVTGDGAAPEGTAHYETLAATEPATPARDDLGLDEPAWMLYTSGTTGRPKGVLSTQRRSLWATASCTAPVLGLSAEDRVLWPLPMFHLVSHNVCLLGVVAVGATAHLMQGLAADEVLDALRAERSTFLVGVPTLFHHMVEAARAGDFAAPDLRLCLVAGSACPVRLHHAFQETFTISLLASYGSTETGGAITTNLPDGPQVEGSCGLPLPGLRLRLTDPRTGDEVATGEEGEVWVNSPALMVGYHQQPEATAAVLSEGWYRTGDLGRLDDAGYLTLTGRLKELIIRGGENIHPREVEEVLQQIPGVAEAAVAGTPHEVLGEVPVAYLVPGPDGIDPDLVLATCQEQLSAYKVPDALHEIAAVPRTPAGKIARQELAKLPARLLAVNPLAQLRTEALSPAHSSADRAAELLTRRLNGSQGNRALLTMVRSAVADVLGLGAADDVAPDKAFKELGFTSLAAVQLRDRLRALTGKRLSAAIAFDYPTPAALAGHLHTELLDAPQEDAAPAPPRADPDEPVAIVAMGCRYPGGSDTPEALWRLVAEGTDAVGPLPADRGWDLERLLGRDPAAAGRSDAHEGAFLSDADRFDAAFFGISPREALAMDPQQRLLLETAWETFERAGIDATSLRGSRTGVFAGVMHGGYGPGPHDRSAQSLEGHLANGSAISIASGRIAYSFGLEGPALTVDTACSSSLVAIHLAAQSLRQGECSLALAGGVTVMTAPTALVEFSRQGALSADGRCKAYSSAANGTGFSEGAGLVLLERLSDARRLGHPVLAVVRGSAVNQDGASNGLTAPSGPAQQRVIRQALDRAGLAPDEVDAVEGHGTGTTLGDPIEAQALLAAYGQGRAPERPLWLGSLKSNIGHTQAAAGVAGVIKMVQALGEGVLPRTLHIDEPSPHVDWSAGAVRLLTEPVDWPASDRPRRAAVSSFGASGTNAHLILEQAPDAPAASGTVPEPVTAPGVLPWVISGRGPQGLAGQAARLREFTETETEAETDTGPGAGPEAVDAAGVGLGLLDRSALDHRAVVVAAGAGLPAGLEALARGEAGAGVVRGTARPGGTVFVFPGQGSQWVGMARELAATSEVFRDRLAECEQALSAFVDWSLADVLEGAEGAPGLERADVVQPVLFAVMVSLAELWRSFGVRPDAVVGHSQGEIAAACVAGALTLDDAARIVALRSQAIARVAGSGGMASVGLPADDVRAHLERWHGQIGVAAVNGPSSTVISGDAEALEQAIGLLEGEGARVRRVPVDFAGHSVATEQLEDELLELLASVSPRPCEVAFYSSVTGGQVDGPELTAAYWYRNLRQTVEFEAATRVLLADGYEIFVEASAHPVLAVGLQETFQSAASAAVAVPSLRADDGGWDRFLLSLGEAWVHGATVDWRPAFPAAAAPRTDLPTYAFQRERFWLTPADGAGDVSALGLAEAEHPLLGAAVELPESGALLFTGRLSARTHEWLADHRVAGSAVVPGSAFVELALRAGDEVGCDRLAELSLHAPLVVPAQGAVQLRVTVSAPDDTGRRPLTVHSRRDDEGTGRPWTHHATGTLTADGATPTWDLEVWPPAEATPAATDEVYTALADAGYHHGPSFRCVRAVWRRGDDIFAEVALPEERTAQAAEFGLHPALLDCALHPVWAGGLADDGEQARQPARWQGVTLHAGGAALLRVRLTRTASEGLTIAAADATGRPVLSVESLDTRPLSARTVRGGAAAQQDSLFQVEWTEIPAASVAADTPAAWAVVGQDPLRARSGLMGAGQYAETYPDLDTLAKEIEGGAAVPDRVVMTAAPAADPATTAEPADAVHRGTRQALAWAQTWLTSPAFASSKLILLTRGAVAAWDDTTAPDLATAAVWGLIRSAQTENPGRFTLVDTDAGKPAWRTLLKVAGSEVPQLALRKRALRIPQLTRLAAPDRSAPLLTDPHGTVLLTGGTGLLGAALARHLVTEHGVRDLLLTSRRGPDAPGAAGLEAELAALGARVTIAACDVADREALGELLAAVPADRPLKAVVHTAVVTDDGIVLSLTPERLAAVLRPKADAALALHDATKHLDLSAFVLFSSVAGILGGAGQGNYAAANVFLDALARHRRAQGLPAASLAWGLWAGRDLTTTGTSRLPVHPLPLAEGLELFDALCGLDHANPVAARLDTAELRRQAASGTLPSTLRALVHQPSRPAARNAPAEASELKHRLAAMTDAERDATLLDLVRRLVATGLGHTSADAIGTRQEFKDLGFDSLTALTVRNELNAATKLTLPPAVIFDFADPGALAQYLKRELLEC</sequence>
<evidence type="ECO:0000256" key="2">
    <source>
        <dbReference type="ARBA" id="ARBA00022450"/>
    </source>
</evidence>
<keyword evidence="15" id="KW-1185">Reference proteome</keyword>
<dbReference type="SUPFAM" id="SSF51735">
    <property type="entry name" value="NAD(P)-binding Rossmann-fold domains"/>
    <property type="match status" value="2"/>
</dbReference>
<dbReference type="Pfam" id="PF21089">
    <property type="entry name" value="PKS_DH_N"/>
    <property type="match status" value="1"/>
</dbReference>
<dbReference type="SUPFAM" id="SSF47336">
    <property type="entry name" value="ACP-like"/>
    <property type="match status" value="2"/>
</dbReference>
<keyword evidence="6" id="KW-0045">Antibiotic biosynthesis</keyword>
<dbReference type="InterPro" id="IPR006162">
    <property type="entry name" value="Ppantetheine_attach_site"/>
</dbReference>
<dbReference type="Pfam" id="PF00109">
    <property type="entry name" value="ketoacyl-synt"/>
    <property type="match status" value="1"/>
</dbReference>
<dbReference type="InterPro" id="IPR016035">
    <property type="entry name" value="Acyl_Trfase/lysoPLipase"/>
</dbReference>
<keyword evidence="7" id="KW-0511">Multifunctional enzyme</keyword>
<dbReference type="InterPro" id="IPR045851">
    <property type="entry name" value="AMP-bd_C_sf"/>
</dbReference>
<dbReference type="Gene3D" id="3.40.47.10">
    <property type="match status" value="1"/>
</dbReference>
<evidence type="ECO:0000256" key="9">
    <source>
        <dbReference type="PROSITE-ProRule" id="PRU01363"/>
    </source>
</evidence>
<dbReference type="Pfam" id="PF00501">
    <property type="entry name" value="AMP-binding"/>
    <property type="match status" value="1"/>
</dbReference>
<dbReference type="Pfam" id="PF00698">
    <property type="entry name" value="Acyl_transf_1"/>
    <property type="match status" value="1"/>
</dbReference>
<dbReference type="Pfam" id="PF22953">
    <property type="entry name" value="SpnB_Rossmann"/>
    <property type="match status" value="1"/>
</dbReference>
<dbReference type="Pfam" id="PF14765">
    <property type="entry name" value="PS-DH"/>
    <property type="match status" value="1"/>
</dbReference>
<dbReference type="CDD" id="cd08956">
    <property type="entry name" value="KR_3_FAS_SDR_x"/>
    <property type="match status" value="1"/>
</dbReference>
<evidence type="ECO:0000313" key="15">
    <source>
        <dbReference type="Proteomes" id="UP000600080"/>
    </source>
</evidence>
<accession>A0ABQ2JV07</accession>
<dbReference type="Gene3D" id="3.40.366.10">
    <property type="entry name" value="Malonyl-Coenzyme A Acyl Carrier Protein, domain 2"/>
    <property type="match status" value="1"/>
</dbReference>
<feature type="domain" description="Carrier" evidence="11">
    <location>
        <begin position="555"/>
        <end position="630"/>
    </location>
</feature>
<dbReference type="SUPFAM" id="SSF56801">
    <property type="entry name" value="Acetyl-CoA synthetase-like"/>
    <property type="match status" value="1"/>
</dbReference>
<dbReference type="Pfam" id="PF08659">
    <property type="entry name" value="KR"/>
    <property type="match status" value="1"/>
</dbReference>
<dbReference type="InterPro" id="IPR013968">
    <property type="entry name" value="PKS_KR"/>
</dbReference>
<feature type="domain" description="Ketosynthase family 3 (KS3)" evidence="12">
    <location>
        <begin position="648"/>
        <end position="1075"/>
    </location>
</feature>
<dbReference type="RefSeq" id="WP_229700159.1">
    <property type="nucleotide sequence ID" value="NZ_BMND01000027.1"/>
</dbReference>
<dbReference type="CDD" id="cd00833">
    <property type="entry name" value="PKS"/>
    <property type="match status" value="1"/>
</dbReference>
<feature type="domain" description="PKS/mFAS DH" evidence="13">
    <location>
        <begin position="1559"/>
        <end position="1835"/>
    </location>
</feature>
<dbReference type="InterPro" id="IPR042104">
    <property type="entry name" value="PKS_dehydratase_sf"/>
</dbReference>
<dbReference type="InterPro" id="IPR016039">
    <property type="entry name" value="Thiolase-like"/>
</dbReference>
<dbReference type="PANTHER" id="PTHR43775:SF51">
    <property type="entry name" value="INACTIVE PHENOLPHTHIOCEROL SYNTHESIS POLYKETIDE SYNTHASE TYPE I PKS1-RELATED"/>
    <property type="match status" value="1"/>
</dbReference>
<dbReference type="Gene3D" id="3.40.50.12780">
    <property type="entry name" value="N-terminal domain of ligase-like"/>
    <property type="match status" value="1"/>
</dbReference>
<dbReference type="PROSITE" id="PS50075">
    <property type="entry name" value="CARRIER"/>
    <property type="match status" value="2"/>
</dbReference>
<dbReference type="InterPro" id="IPR036291">
    <property type="entry name" value="NAD(P)-bd_dom_sf"/>
</dbReference>
<dbReference type="InterPro" id="IPR020807">
    <property type="entry name" value="PKS_DH"/>
</dbReference>
<evidence type="ECO:0000256" key="1">
    <source>
        <dbReference type="ARBA" id="ARBA00004792"/>
    </source>
</evidence>
<evidence type="ECO:0000313" key="14">
    <source>
        <dbReference type="EMBL" id="GGN56835.1"/>
    </source>
</evidence>
<feature type="region of interest" description="Disordered" evidence="10">
    <location>
        <begin position="1647"/>
        <end position="1683"/>
    </location>
</feature>
<evidence type="ECO:0000256" key="4">
    <source>
        <dbReference type="ARBA" id="ARBA00022679"/>
    </source>
</evidence>
<dbReference type="Gene3D" id="3.30.300.30">
    <property type="match status" value="1"/>
</dbReference>
<evidence type="ECO:0000256" key="8">
    <source>
        <dbReference type="ARBA" id="ARBA00023315"/>
    </source>
</evidence>
<dbReference type="Gene3D" id="3.40.50.720">
    <property type="entry name" value="NAD(P)-binding Rossmann-like Domain"/>
    <property type="match status" value="1"/>
</dbReference>
<organism evidence="14 15">
    <name type="scientific">Streptomyces kronopolitis</name>
    <dbReference type="NCBI Taxonomy" id="1612435"/>
    <lineage>
        <taxon>Bacteria</taxon>
        <taxon>Bacillati</taxon>
        <taxon>Actinomycetota</taxon>
        <taxon>Actinomycetes</taxon>
        <taxon>Kitasatosporales</taxon>
        <taxon>Streptomycetaceae</taxon>
        <taxon>Streptomyces</taxon>
    </lineage>
</organism>
<dbReference type="Gene3D" id="3.30.70.3290">
    <property type="match status" value="1"/>
</dbReference>
<dbReference type="PROSITE" id="PS00455">
    <property type="entry name" value="AMP_BINDING"/>
    <property type="match status" value="1"/>
</dbReference>
<proteinExistence type="predicted"/>
<dbReference type="EMBL" id="BMND01000027">
    <property type="protein sequence ID" value="GGN56835.1"/>
    <property type="molecule type" value="Genomic_DNA"/>
</dbReference>
<dbReference type="SUPFAM" id="SSF53901">
    <property type="entry name" value="Thiolase-like"/>
    <property type="match status" value="1"/>
</dbReference>
<dbReference type="InterPro" id="IPR009081">
    <property type="entry name" value="PP-bd_ACP"/>
</dbReference>
<dbReference type="InterPro" id="IPR055123">
    <property type="entry name" value="SpnB-like_Rossmann"/>
</dbReference>
<keyword evidence="3" id="KW-0597">Phosphoprotein</keyword>
<feature type="active site" description="Proton donor; for dehydratase activity" evidence="9">
    <location>
        <position position="1757"/>
    </location>
</feature>
<dbReference type="SMART" id="SM00822">
    <property type="entry name" value="PKS_KR"/>
    <property type="match status" value="1"/>
</dbReference>
<dbReference type="InterPro" id="IPR016036">
    <property type="entry name" value="Malonyl_transacylase_ACP-bd"/>
</dbReference>
<dbReference type="PANTHER" id="PTHR43775">
    <property type="entry name" value="FATTY ACID SYNTHASE"/>
    <property type="match status" value="1"/>
</dbReference>
<dbReference type="InterPro" id="IPR049552">
    <property type="entry name" value="PKS_DH_N"/>
</dbReference>
<keyword evidence="4" id="KW-0808">Transferase</keyword>
<dbReference type="InterPro" id="IPR049551">
    <property type="entry name" value="PKS_DH_C"/>
</dbReference>
<dbReference type="InterPro" id="IPR014031">
    <property type="entry name" value="Ketoacyl_synth_C"/>
</dbReference>
<dbReference type="Pfam" id="PF00550">
    <property type="entry name" value="PP-binding"/>
    <property type="match status" value="2"/>
</dbReference>
<dbReference type="SMART" id="SM00827">
    <property type="entry name" value="PKS_AT"/>
    <property type="match status" value="1"/>
</dbReference>
<dbReference type="SUPFAM" id="SSF55048">
    <property type="entry name" value="Probable ACP-binding domain of malonyl-CoA ACP transacylase"/>
    <property type="match status" value="1"/>
</dbReference>
<dbReference type="InterPro" id="IPR032821">
    <property type="entry name" value="PKS_assoc"/>
</dbReference>
<dbReference type="InterPro" id="IPR020845">
    <property type="entry name" value="AMP-binding_CS"/>
</dbReference>
<dbReference type="SMART" id="SM00825">
    <property type="entry name" value="PKS_KS"/>
    <property type="match status" value="1"/>
</dbReference>
<feature type="region of interest" description="C-terminal hotdog fold" evidence="9">
    <location>
        <begin position="1696"/>
        <end position="1835"/>
    </location>
</feature>
<dbReference type="InterPro" id="IPR042099">
    <property type="entry name" value="ANL_N_sf"/>
</dbReference>
<dbReference type="PROSITE" id="PS52019">
    <property type="entry name" value="PKS_MFAS_DH"/>
    <property type="match status" value="1"/>
</dbReference>
<dbReference type="Pfam" id="PF16197">
    <property type="entry name" value="KAsynt_C_assoc"/>
    <property type="match status" value="1"/>
</dbReference>
<dbReference type="SMART" id="SM00826">
    <property type="entry name" value="PKS_DH"/>
    <property type="match status" value="1"/>
</dbReference>
<reference evidence="15" key="1">
    <citation type="journal article" date="2019" name="Int. J. Syst. Evol. Microbiol.">
        <title>The Global Catalogue of Microorganisms (GCM) 10K type strain sequencing project: providing services to taxonomists for standard genome sequencing and annotation.</title>
        <authorList>
            <consortium name="The Broad Institute Genomics Platform"/>
            <consortium name="The Broad Institute Genome Sequencing Center for Infectious Disease"/>
            <person name="Wu L."/>
            <person name="Ma J."/>
        </authorList>
    </citation>
    <scope>NUCLEOTIDE SEQUENCE [LARGE SCALE GENOMIC DNA]</scope>
    <source>
        <strain evidence="15">CGMCC 4.7323</strain>
    </source>
</reference>